<dbReference type="PANTHER" id="PTHR36112">
    <property type="entry name" value="RIBOSOMAL RNA SMALL SUBUNIT METHYLTRANSFERASE J"/>
    <property type="match status" value="1"/>
</dbReference>
<evidence type="ECO:0000256" key="1">
    <source>
        <dbReference type="HAMAP-Rule" id="MF_01523"/>
    </source>
</evidence>
<keyword evidence="1 2" id="KW-0489">Methyltransferase</keyword>
<dbReference type="HAMAP" id="MF_01523">
    <property type="entry name" value="16SrRNA_methyltr_J"/>
    <property type="match status" value="1"/>
</dbReference>
<keyword evidence="1" id="KW-0698">rRNA processing</keyword>
<dbReference type="InterPro" id="IPR029063">
    <property type="entry name" value="SAM-dependent_MTases_sf"/>
</dbReference>
<accession>A0A3S3QMH9</accession>
<feature type="binding site" evidence="1">
    <location>
        <begin position="118"/>
        <end position="119"/>
    </location>
    <ligand>
        <name>S-adenosyl-L-methionine</name>
        <dbReference type="ChEBI" id="CHEBI:59789"/>
    </ligand>
</feature>
<name>A0A3S3QMH9_9BACT</name>
<comment type="subcellular location">
    <subcellularLocation>
        <location evidence="1">Cytoplasm</location>
    </subcellularLocation>
</comment>
<dbReference type="InterPro" id="IPR007536">
    <property type="entry name" value="16SrRNA_methylTrfase_J"/>
</dbReference>
<dbReference type="GO" id="GO:0005737">
    <property type="term" value="C:cytoplasm"/>
    <property type="evidence" value="ECO:0007669"/>
    <property type="project" value="UniProtKB-SubCell"/>
</dbReference>
<dbReference type="Proteomes" id="UP000286862">
    <property type="component" value="Unassembled WGS sequence"/>
</dbReference>
<dbReference type="SUPFAM" id="SSF53335">
    <property type="entry name" value="S-adenosyl-L-methionine-dependent methyltransferases"/>
    <property type="match status" value="1"/>
</dbReference>
<dbReference type="GO" id="GO:0008990">
    <property type="term" value="F:rRNA (guanine-N2-)-methyltransferase activity"/>
    <property type="evidence" value="ECO:0007669"/>
    <property type="project" value="UniProtKB-UniRule"/>
</dbReference>
<sequence length="288" mass="31011">MLAVSCTEPVEPAVLAKAEKLAVQLNLPVELPENSYSSRAGSSKRYRLLLRVSSKGLELIKLDDPKLSGAVRVDFTAGHAAYRRKQQKKELLVRAVSGKGGKGGASLNVIDATGGLGRDSFLLAAAGHRVHIFERQPVIAALLADGLARAAAHPETAEISRRIRLTVGDAVPALEVMQETGAGEKGEDCEGGEGVDVVYLDPMFPERRKSALVKKELQLLQLLAHLDSSPEKLLESALEAATRRVVVKRPMKAPFLTDLSPSHSLSGKTVRFDVYLGCLLSRNKEYSG</sequence>
<dbReference type="EMBL" id="MTKQ01000073">
    <property type="protein sequence ID" value="RWX48625.1"/>
    <property type="molecule type" value="Genomic_DNA"/>
</dbReference>
<comment type="caution">
    <text evidence="1">Lacks conserved residue(s) required for the propagation of feature annotation.</text>
</comment>
<comment type="catalytic activity">
    <reaction evidence="1">
        <text>guanosine(1516) in 16S rRNA + S-adenosyl-L-methionine = N(2)-methylguanosine(1516) in 16S rRNA + S-adenosyl-L-homocysteine + H(+)</text>
        <dbReference type="Rhea" id="RHEA:43220"/>
        <dbReference type="Rhea" id="RHEA-COMP:10412"/>
        <dbReference type="Rhea" id="RHEA-COMP:10413"/>
        <dbReference type="ChEBI" id="CHEBI:15378"/>
        <dbReference type="ChEBI" id="CHEBI:57856"/>
        <dbReference type="ChEBI" id="CHEBI:59789"/>
        <dbReference type="ChEBI" id="CHEBI:74269"/>
        <dbReference type="ChEBI" id="CHEBI:74481"/>
        <dbReference type="EC" id="2.1.1.242"/>
    </reaction>
</comment>
<dbReference type="PANTHER" id="PTHR36112:SF1">
    <property type="entry name" value="RIBOSOMAL RNA SMALL SUBUNIT METHYLTRANSFERASE J"/>
    <property type="match status" value="1"/>
</dbReference>
<reference evidence="2 3" key="1">
    <citation type="submission" date="2017-01" db="EMBL/GenBank/DDBJ databases">
        <title>The cable genome- insights into the physiology and evolution of filamentous bacteria capable of sulfide oxidation via long distance electron transfer.</title>
        <authorList>
            <person name="Schreiber L."/>
            <person name="Bjerg J.T."/>
            <person name="Boggild A."/>
            <person name="Van De Vossenberg J."/>
            <person name="Meysman F."/>
            <person name="Nielsen L.P."/>
            <person name="Schramm A."/>
            <person name="Kjeldsen K.U."/>
        </authorList>
    </citation>
    <scope>NUCLEOTIDE SEQUENCE [LARGE SCALE GENOMIC DNA]</scope>
    <source>
        <strain evidence="2">A2</strain>
    </source>
</reference>
<organism evidence="2 3">
    <name type="scientific">Candidatus Electrothrix marina</name>
    <dbReference type="NCBI Taxonomy" id="1859130"/>
    <lineage>
        <taxon>Bacteria</taxon>
        <taxon>Pseudomonadati</taxon>
        <taxon>Thermodesulfobacteriota</taxon>
        <taxon>Desulfobulbia</taxon>
        <taxon>Desulfobulbales</taxon>
        <taxon>Desulfobulbaceae</taxon>
        <taxon>Candidatus Electrothrix</taxon>
    </lineage>
</organism>
<protein>
    <recommendedName>
        <fullName evidence="1">Ribosomal RNA small subunit methyltransferase J</fullName>
        <ecNumber evidence="1">2.1.1.242</ecNumber>
    </recommendedName>
    <alternativeName>
        <fullName evidence="1">16S rRNA m2G1516 methyltransferase</fullName>
    </alternativeName>
    <alternativeName>
        <fullName evidence="1">rRNA (guanine-N(2)-)-methyltransferase</fullName>
    </alternativeName>
</protein>
<evidence type="ECO:0000313" key="3">
    <source>
        <dbReference type="Proteomes" id="UP000286862"/>
    </source>
</evidence>
<comment type="function">
    <text evidence="1">Specifically methylates the guanosine in position 1516 of 16S rRNA.</text>
</comment>
<comment type="similarity">
    <text evidence="1">Belongs to the methyltransferase superfamily. RsmJ family.</text>
</comment>
<dbReference type="EC" id="2.1.1.242" evidence="1"/>
<dbReference type="Gene3D" id="3.40.50.150">
    <property type="entry name" value="Vaccinia Virus protein VP39"/>
    <property type="match status" value="1"/>
</dbReference>
<dbReference type="Pfam" id="PF04445">
    <property type="entry name" value="SAM_MT"/>
    <property type="match status" value="1"/>
</dbReference>
<gene>
    <name evidence="1" type="primary">rsmJ</name>
    <name evidence="2" type="ORF">VT99_10732</name>
</gene>
<proteinExistence type="inferred from homology"/>
<dbReference type="AlphaFoldDB" id="A0A3S3QMH9"/>
<keyword evidence="1" id="KW-0949">S-adenosyl-L-methionine</keyword>
<keyword evidence="1" id="KW-0963">Cytoplasm</keyword>
<keyword evidence="1 2" id="KW-0808">Transferase</keyword>
<feature type="binding site" evidence="1">
    <location>
        <position position="201"/>
    </location>
    <ligand>
        <name>S-adenosyl-L-methionine</name>
        <dbReference type="ChEBI" id="CHEBI:59789"/>
    </ligand>
</feature>
<comment type="caution">
    <text evidence="2">The sequence shown here is derived from an EMBL/GenBank/DDBJ whole genome shotgun (WGS) entry which is preliminary data.</text>
</comment>
<evidence type="ECO:0000313" key="2">
    <source>
        <dbReference type="EMBL" id="RWX48625.1"/>
    </source>
</evidence>
<feature type="binding site" evidence="1">
    <location>
        <begin position="134"/>
        <end position="135"/>
    </location>
    <ligand>
        <name>S-adenosyl-L-methionine</name>
        <dbReference type="ChEBI" id="CHEBI:59789"/>
    </ligand>
</feature>